<dbReference type="Pfam" id="PF03466">
    <property type="entry name" value="LysR_substrate"/>
    <property type="match status" value="1"/>
</dbReference>
<keyword evidence="2" id="KW-0805">Transcription regulation</keyword>
<accession>H5TQP5</accession>
<gene>
    <name evidence="6" type="ORF">GOOTI_182_00750</name>
</gene>
<dbReference type="Gene3D" id="3.40.190.290">
    <property type="match status" value="1"/>
</dbReference>
<dbReference type="PANTHER" id="PTHR30419:SF31">
    <property type="entry name" value="BLR3139 PROTEIN"/>
    <property type="match status" value="1"/>
</dbReference>
<evidence type="ECO:0000313" key="7">
    <source>
        <dbReference type="Proteomes" id="UP000005038"/>
    </source>
</evidence>
<dbReference type="InterPro" id="IPR050950">
    <property type="entry name" value="HTH-type_LysR_regulators"/>
</dbReference>
<evidence type="ECO:0000256" key="4">
    <source>
        <dbReference type="ARBA" id="ARBA00023163"/>
    </source>
</evidence>
<evidence type="ECO:0000259" key="5">
    <source>
        <dbReference type="PROSITE" id="PS50931"/>
    </source>
</evidence>
<dbReference type="Pfam" id="PF00126">
    <property type="entry name" value="HTH_1"/>
    <property type="match status" value="1"/>
</dbReference>
<dbReference type="GO" id="GO:0003677">
    <property type="term" value="F:DNA binding"/>
    <property type="evidence" value="ECO:0007669"/>
    <property type="project" value="UniProtKB-KW"/>
</dbReference>
<protein>
    <submittedName>
        <fullName evidence="6">LysR family transcriptional regulator</fullName>
    </submittedName>
</protein>
<feature type="domain" description="HTH lysR-type" evidence="5">
    <location>
        <begin position="1"/>
        <end position="58"/>
    </location>
</feature>
<sequence length="297" mass="31706">MELRQLEYFLACCDQGTFTAAARSLHVVQSAVSTGVAKLERELGVRLFDRTRTVLVLTDAGRAVMAPAREALRARDEVHDVIAGLRGEVRGDVVLGALVNVATIDLAGAFEVVHRRHPGISIAMRQSPQGSAGNVRLLRNGSLDLTLLGGDVEDQSGITAYPLAAEPLVLVTHPDHPLARAGRFVADDLEHERVIDYPPGWGTRTIIDRQIPRRDSVIEVADQVFGIQLARSGFGVTAVPASVAAVQADAGVASCVDRDLTWVIYVAHSDSRNLTTAASAVLDIVREVCGPPSDVTA</sequence>
<dbReference type="EMBL" id="BAFB01000182">
    <property type="protein sequence ID" value="GAB35803.1"/>
    <property type="molecule type" value="Genomic_DNA"/>
</dbReference>
<keyword evidence="7" id="KW-1185">Reference proteome</keyword>
<reference evidence="6" key="1">
    <citation type="submission" date="2012-02" db="EMBL/GenBank/DDBJ databases">
        <title>Whole genome shotgun sequence of Gordonia otitidis NBRC 100426.</title>
        <authorList>
            <person name="Yoshida I."/>
            <person name="Hosoyama A."/>
            <person name="Tsuchikane K."/>
            <person name="Katsumata H."/>
            <person name="Yamazaki S."/>
            <person name="Fujita N."/>
        </authorList>
    </citation>
    <scope>NUCLEOTIDE SEQUENCE [LARGE SCALE GENOMIC DNA]</scope>
    <source>
        <strain evidence="6">NBRC 100426</strain>
    </source>
</reference>
<dbReference type="AlphaFoldDB" id="H5TQP5"/>
<comment type="caution">
    <text evidence="6">The sequence shown here is derived from an EMBL/GenBank/DDBJ whole genome shotgun (WGS) entry which is preliminary data.</text>
</comment>
<dbReference type="SUPFAM" id="SSF53850">
    <property type="entry name" value="Periplasmic binding protein-like II"/>
    <property type="match status" value="1"/>
</dbReference>
<evidence type="ECO:0000256" key="1">
    <source>
        <dbReference type="ARBA" id="ARBA00009437"/>
    </source>
</evidence>
<name>H5TQP5_GORO1</name>
<evidence type="ECO:0000256" key="2">
    <source>
        <dbReference type="ARBA" id="ARBA00023015"/>
    </source>
</evidence>
<dbReference type="Gene3D" id="1.10.10.10">
    <property type="entry name" value="Winged helix-like DNA-binding domain superfamily/Winged helix DNA-binding domain"/>
    <property type="match status" value="1"/>
</dbReference>
<dbReference type="GO" id="GO:0003700">
    <property type="term" value="F:DNA-binding transcription factor activity"/>
    <property type="evidence" value="ECO:0007669"/>
    <property type="project" value="InterPro"/>
</dbReference>
<organism evidence="6 7">
    <name type="scientific">Gordonia otitidis (strain DSM 44809 / CCUG 52243 / JCM 12355 / NBRC 100426 / IFM 10032)</name>
    <dbReference type="NCBI Taxonomy" id="1108044"/>
    <lineage>
        <taxon>Bacteria</taxon>
        <taxon>Bacillati</taxon>
        <taxon>Actinomycetota</taxon>
        <taxon>Actinomycetes</taxon>
        <taxon>Mycobacteriales</taxon>
        <taxon>Gordoniaceae</taxon>
        <taxon>Gordonia</taxon>
    </lineage>
</organism>
<keyword evidence="3" id="KW-0238">DNA-binding</keyword>
<dbReference type="InterPro" id="IPR000847">
    <property type="entry name" value="LysR_HTH_N"/>
</dbReference>
<dbReference type="PROSITE" id="PS50931">
    <property type="entry name" value="HTH_LYSR"/>
    <property type="match status" value="1"/>
</dbReference>
<dbReference type="OrthoDB" id="3181812at2"/>
<dbReference type="PRINTS" id="PR00039">
    <property type="entry name" value="HTHLYSR"/>
</dbReference>
<dbReference type="SUPFAM" id="SSF46785">
    <property type="entry name" value="Winged helix' DNA-binding domain"/>
    <property type="match status" value="1"/>
</dbReference>
<dbReference type="STRING" id="1108044.GOOTI_182_00750"/>
<dbReference type="InterPro" id="IPR005119">
    <property type="entry name" value="LysR_subst-bd"/>
</dbReference>
<dbReference type="Proteomes" id="UP000005038">
    <property type="component" value="Unassembled WGS sequence"/>
</dbReference>
<proteinExistence type="inferred from homology"/>
<comment type="similarity">
    <text evidence="1">Belongs to the LysR transcriptional regulatory family.</text>
</comment>
<dbReference type="InterPro" id="IPR036390">
    <property type="entry name" value="WH_DNA-bd_sf"/>
</dbReference>
<evidence type="ECO:0000256" key="3">
    <source>
        <dbReference type="ARBA" id="ARBA00023125"/>
    </source>
</evidence>
<keyword evidence="4" id="KW-0804">Transcription</keyword>
<evidence type="ECO:0000313" key="6">
    <source>
        <dbReference type="EMBL" id="GAB35803.1"/>
    </source>
</evidence>
<dbReference type="FunFam" id="1.10.10.10:FF:000001">
    <property type="entry name" value="LysR family transcriptional regulator"/>
    <property type="match status" value="1"/>
</dbReference>
<dbReference type="GO" id="GO:0005829">
    <property type="term" value="C:cytosol"/>
    <property type="evidence" value="ECO:0007669"/>
    <property type="project" value="TreeGrafter"/>
</dbReference>
<dbReference type="InterPro" id="IPR036388">
    <property type="entry name" value="WH-like_DNA-bd_sf"/>
</dbReference>
<dbReference type="RefSeq" id="WP_007240010.1">
    <property type="nucleotide sequence ID" value="NZ_BAFB01000182.1"/>
</dbReference>
<dbReference type="PANTHER" id="PTHR30419">
    <property type="entry name" value="HTH-TYPE TRANSCRIPTIONAL REGULATOR YBHD"/>
    <property type="match status" value="1"/>
</dbReference>